<proteinExistence type="predicted"/>
<name>A0ABU9XLN3_9BACI</name>
<keyword evidence="3" id="KW-1185">Reference proteome</keyword>
<dbReference type="Proteomes" id="UP001444625">
    <property type="component" value="Unassembled WGS sequence"/>
</dbReference>
<reference evidence="2 3" key="1">
    <citation type="submission" date="2024-05" db="EMBL/GenBank/DDBJ databases">
        <authorList>
            <person name="Haq I."/>
            <person name="Ullah Z."/>
            <person name="Ahmad R."/>
            <person name="Li M."/>
            <person name="Tong Y."/>
        </authorList>
    </citation>
    <scope>NUCLEOTIDE SEQUENCE [LARGE SCALE GENOMIC DNA]</scope>
    <source>
        <strain evidence="2 3">16A2E</strain>
    </source>
</reference>
<evidence type="ECO:0000313" key="2">
    <source>
        <dbReference type="EMBL" id="MEN2768631.1"/>
    </source>
</evidence>
<dbReference type="EMBL" id="JBDIML010000006">
    <property type="protein sequence ID" value="MEN2768631.1"/>
    <property type="molecule type" value="Genomic_DNA"/>
</dbReference>
<evidence type="ECO:0000313" key="3">
    <source>
        <dbReference type="Proteomes" id="UP001444625"/>
    </source>
</evidence>
<feature type="transmembrane region" description="Helical" evidence="1">
    <location>
        <begin position="112"/>
        <end position="133"/>
    </location>
</feature>
<sequence length="139" mass="15714">MLKKILAAVLSTIVFSAVMGLLNYFTSSAQTFENFWIPMVFFAMYAAPVYLIAGIPISYLIDKVVNKINNTSQLTRHYTRYGLFILAGIVVAFIYVAILRVTEDEQLLSRDLLTYIIGGVIASLIYYYVSLLFTNKESK</sequence>
<accession>A0ABU9XLN3</accession>
<protein>
    <submittedName>
        <fullName evidence="2">Uncharacterized protein</fullName>
    </submittedName>
</protein>
<organism evidence="2 3">
    <name type="scientific">Ornithinibacillus xuwenensis</name>
    <dbReference type="NCBI Taxonomy" id="3144668"/>
    <lineage>
        <taxon>Bacteria</taxon>
        <taxon>Bacillati</taxon>
        <taxon>Bacillota</taxon>
        <taxon>Bacilli</taxon>
        <taxon>Bacillales</taxon>
        <taxon>Bacillaceae</taxon>
        <taxon>Ornithinibacillus</taxon>
    </lineage>
</organism>
<keyword evidence="1" id="KW-1133">Transmembrane helix</keyword>
<dbReference type="RefSeq" id="WP_345826128.1">
    <property type="nucleotide sequence ID" value="NZ_JBDIML010000006.1"/>
</dbReference>
<feature type="transmembrane region" description="Helical" evidence="1">
    <location>
        <begin position="81"/>
        <end position="100"/>
    </location>
</feature>
<comment type="caution">
    <text evidence="2">The sequence shown here is derived from an EMBL/GenBank/DDBJ whole genome shotgun (WGS) entry which is preliminary data.</text>
</comment>
<evidence type="ECO:0000256" key="1">
    <source>
        <dbReference type="SAM" id="Phobius"/>
    </source>
</evidence>
<gene>
    <name evidence="2" type="ORF">ABC228_15720</name>
</gene>
<feature type="transmembrane region" description="Helical" evidence="1">
    <location>
        <begin position="36"/>
        <end position="61"/>
    </location>
</feature>
<keyword evidence="1" id="KW-0472">Membrane</keyword>
<keyword evidence="1" id="KW-0812">Transmembrane</keyword>